<reference evidence="4" key="2">
    <citation type="submission" date="2022-05" db="EMBL/GenBank/DDBJ databases">
        <authorList>
            <person name="Kim J.-S."/>
            <person name="Lee K."/>
            <person name="Suh M."/>
            <person name="Eom M."/>
            <person name="Kim J.-S."/>
            <person name="Kim D.-S."/>
            <person name="Ko S.-H."/>
            <person name="Shin Y."/>
            <person name="Lee J.-S."/>
        </authorList>
    </citation>
    <scope>NUCLEOTIDE SEQUENCE</scope>
    <source>
        <strain evidence="4">N237</strain>
    </source>
</reference>
<dbReference type="SMART" id="SM00116">
    <property type="entry name" value="CBS"/>
    <property type="match status" value="2"/>
</dbReference>
<dbReference type="PANTHER" id="PTHR43080">
    <property type="entry name" value="CBS DOMAIN-CONTAINING PROTEIN CBSX3, MITOCHONDRIAL"/>
    <property type="match status" value="1"/>
</dbReference>
<dbReference type="Proteomes" id="UP001056336">
    <property type="component" value="Chromosome"/>
</dbReference>
<feature type="domain" description="CBS" evidence="3">
    <location>
        <begin position="99"/>
        <end position="154"/>
    </location>
</feature>
<organism evidence="4 5">
    <name type="scientific">Jatrophihabitans telluris</name>
    <dbReference type="NCBI Taxonomy" id="2038343"/>
    <lineage>
        <taxon>Bacteria</taxon>
        <taxon>Bacillati</taxon>
        <taxon>Actinomycetota</taxon>
        <taxon>Actinomycetes</taxon>
        <taxon>Jatrophihabitantales</taxon>
        <taxon>Jatrophihabitantaceae</taxon>
        <taxon>Jatrophihabitans</taxon>
    </lineage>
</organism>
<keyword evidence="1 2" id="KW-0129">CBS domain</keyword>
<dbReference type="InterPro" id="IPR046342">
    <property type="entry name" value="CBS_dom_sf"/>
</dbReference>
<keyword evidence="5" id="KW-1185">Reference proteome</keyword>
<dbReference type="InterPro" id="IPR044725">
    <property type="entry name" value="CBSX3_CBS_dom"/>
</dbReference>
<sequence>MLIADLLKHKGASVVTIGPDDSISQLLRSLAEHKVGALVVLSPGEAAGTGRTPAHQAGADGTSGEQAGAVAGIVSERDVVRHLNTEGAALLQRRVGDVMSSPVISCTPEDSVEQVAELMTERRFRHMPVMRDGALVGIVTIGDVVAARIRQLEVDRRQLESYIVRGG</sequence>
<dbReference type="InterPro" id="IPR000644">
    <property type="entry name" value="CBS_dom"/>
</dbReference>
<reference evidence="4" key="1">
    <citation type="journal article" date="2018" name="Int. J. Syst. Evol. Microbiol.">
        <title>Jatrophihabitans telluris sp. nov., isolated from sediment soil of lava forest wetlands and the emended description of the genus Jatrophihabitans.</title>
        <authorList>
            <person name="Lee K.C."/>
            <person name="Suh M.K."/>
            <person name="Eom M.K."/>
            <person name="Kim K.K."/>
            <person name="Kim J.S."/>
            <person name="Kim D.S."/>
            <person name="Ko S.H."/>
            <person name="Shin Y.K."/>
            <person name="Lee J.S."/>
        </authorList>
    </citation>
    <scope>NUCLEOTIDE SEQUENCE</scope>
    <source>
        <strain evidence="4">N237</strain>
    </source>
</reference>
<dbReference type="RefSeq" id="WP_249769009.1">
    <property type="nucleotide sequence ID" value="NZ_CP097332.1"/>
</dbReference>
<name>A0ABY4QT41_9ACTN</name>
<gene>
    <name evidence="4" type="ORF">M6D93_10095</name>
</gene>
<dbReference type="EMBL" id="CP097332">
    <property type="protein sequence ID" value="UQX86663.1"/>
    <property type="molecule type" value="Genomic_DNA"/>
</dbReference>
<feature type="domain" description="CBS" evidence="3">
    <location>
        <begin position="7"/>
        <end position="90"/>
    </location>
</feature>
<evidence type="ECO:0000313" key="4">
    <source>
        <dbReference type="EMBL" id="UQX86663.1"/>
    </source>
</evidence>
<evidence type="ECO:0000259" key="3">
    <source>
        <dbReference type="PROSITE" id="PS51371"/>
    </source>
</evidence>
<dbReference type="SUPFAM" id="SSF54631">
    <property type="entry name" value="CBS-domain pair"/>
    <property type="match status" value="1"/>
</dbReference>
<proteinExistence type="predicted"/>
<dbReference type="Gene3D" id="3.10.580.10">
    <property type="entry name" value="CBS-domain"/>
    <property type="match status" value="1"/>
</dbReference>
<dbReference type="PROSITE" id="PS51371">
    <property type="entry name" value="CBS"/>
    <property type="match status" value="2"/>
</dbReference>
<dbReference type="InterPro" id="IPR051257">
    <property type="entry name" value="Diverse_CBS-Domain"/>
</dbReference>
<accession>A0ABY4QT41</accession>
<dbReference type="CDD" id="cd04623">
    <property type="entry name" value="CBS_pair_bac_euk"/>
    <property type="match status" value="1"/>
</dbReference>
<evidence type="ECO:0000256" key="1">
    <source>
        <dbReference type="ARBA" id="ARBA00023122"/>
    </source>
</evidence>
<evidence type="ECO:0000313" key="5">
    <source>
        <dbReference type="Proteomes" id="UP001056336"/>
    </source>
</evidence>
<protein>
    <submittedName>
        <fullName evidence="4">CBS domain-containing protein</fullName>
    </submittedName>
</protein>
<evidence type="ECO:0000256" key="2">
    <source>
        <dbReference type="PROSITE-ProRule" id="PRU00703"/>
    </source>
</evidence>
<dbReference type="Pfam" id="PF00571">
    <property type="entry name" value="CBS"/>
    <property type="match status" value="2"/>
</dbReference>
<dbReference type="PANTHER" id="PTHR43080:SF2">
    <property type="entry name" value="CBS DOMAIN-CONTAINING PROTEIN"/>
    <property type="match status" value="1"/>
</dbReference>